<protein>
    <submittedName>
        <fullName evidence="1">Uncharacterized protein</fullName>
    </submittedName>
</protein>
<dbReference type="STRING" id="1792290.MSP8886_00880"/>
<evidence type="ECO:0000313" key="1">
    <source>
        <dbReference type="EMBL" id="SBS27539.1"/>
    </source>
</evidence>
<dbReference type="RefSeq" id="WP_067013148.1">
    <property type="nucleotide sequence ID" value="NZ_FLOB01000002.1"/>
</dbReference>
<proteinExistence type="predicted"/>
<organism evidence="1 2">
    <name type="scientific">Marinomonas spartinae</name>
    <dbReference type="NCBI Taxonomy" id="1792290"/>
    <lineage>
        <taxon>Bacteria</taxon>
        <taxon>Pseudomonadati</taxon>
        <taxon>Pseudomonadota</taxon>
        <taxon>Gammaproteobacteria</taxon>
        <taxon>Oceanospirillales</taxon>
        <taxon>Oceanospirillaceae</taxon>
        <taxon>Marinomonas</taxon>
    </lineage>
</organism>
<dbReference type="Proteomes" id="UP000092544">
    <property type="component" value="Unassembled WGS sequence"/>
</dbReference>
<evidence type="ECO:0000313" key="2">
    <source>
        <dbReference type="Proteomes" id="UP000092544"/>
    </source>
</evidence>
<reference evidence="1 2" key="1">
    <citation type="submission" date="2016-06" db="EMBL/GenBank/DDBJ databases">
        <authorList>
            <person name="Kjaerup R.B."/>
            <person name="Dalgaard T.S."/>
            <person name="Juul-Madsen H.R."/>
        </authorList>
    </citation>
    <scope>NUCLEOTIDE SEQUENCE [LARGE SCALE GENOMIC DNA]</scope>
    <source>
        <strain evidence="1 2">CECT 8886</strain>
    </source>
</reference>
<accession>A0A1A8T5C6</accession>
<dbReference type="AlphaFoldDB" id="A0A1A8T5C6"/>
<name>A0A1A8T5C6_9GAMM</name>
<sequence length="313" mass="35305">MGLSPSWLLSRKMLRVTLSILCCLLVVFLAAKELGTYYSKKIIDERLEHAGLRSFVHYKTISFSPFTLTPTLQSVSLGNEHYPWLAFRTISLKWLPLIYPDLQVSFQFDPHKSLARDSRRLLSKLGIDALKGSGLFTSNKIGRQLTSKLNLTIEQVGTLHWKSQLELLTNTLSLQEFRSDLLASIALRQMSAMPIIYGDSVAFDKVSIRFHDTGLVHHLFPLQKHPAQKRNQMNITSTLEKVVDEMGLAKAGSHTSQLIVHQLLSFWHHPETLTFVMAPSKALSLKEIMLLSQNKQLYAGAKLSVTTHSITTP</sequence>
<dbReference type="EMBL" id="FLOB01000002">
    <property type="protein sequence ID" value="SBS27539.1"/>
    <property type="molecule type" value="Genomic_DNA"/>
</dbReference>
<gene>
    <name evidence="1" type="ORF">MSP8886_00880</name>
</gene>
<keyword evidence="2" id="KW-1185">Reference proteome</keyword>
<dbReference type="OrthoDB" id="6099564at2"/>